<dbReference type="AlphaFoldDB" id="A0A2G5SN62"/>
<evidence type="ECO:0000256" key="1">
    <source>
        <dbReference type="SAM" id="MobiDB-lite"/>
    </source>
</evidence>
<dbReference type="OrthoDB" id="5853760at2759"/>
<feature type="compositionally biased region" description="Polar residues" evidence="1">
    <location>
        <begin position="149"/>
        <end position="169"/>
    </location>
</feature>
<gene>
    <name evidence="2" type="primary">Cni-C17G1.5</name>
    <name evidence="2" type="synonym">Cnig_chr_X.g22953</name>
    <name evidence="2" type="ORF">B9Z55_022953</name>
</gene>
<proteinExistence type="predicted"/>
<name>A0A2G5SN62_9PELO</name>
<protein>
    <submittedName>
        <fullName evidence="2">Uncharacterized protein</fullName>
    </submittedName>
</protein>
<organism evidence="2 3">
    <name type="scientific">Caenorhabditis nigoni</name>
    <dbReference type="NCBI Taxonomy" id="1611254"/>
    <lineage>
        <taxon>Eukaryota</taxon>
        <taxon>Metazoa</taxon>
        <taxon>Ecdysozoa</taxon>
        <taxon>Nematoda</taxon>
        <taxon>Chromadorea</taxon>
        <taxon>Rhabditida</taxon>
        <taxon>Rhabditina</taxon>
        <taxon>Rhabditomorpha</taxon>
        <taxon>Rhabditoidea</taxon>
        <taxon>Rhabditidae</taxon>
        <taxon>Peloderinae</taxon>
        <taxon>Caenorhabditis</taxon>
    </lineage>
</organism>
<comment type="caution">
    <text evidence="2">The sequence shown here is derived from an EMBL/GenBank/DDBJ whole genome shotgun (WGS) entry which is preliminary data.</text>
</comment>
<dbReference type="EMBL" id="PDUG01000006">
    <property type="protein sequence ID" value="PIC16301.1"/>
    <property type="molecule type" value="Genomic_DNA"/>
</dbReference>
<feature type="region of interest" description="Disordered" evidence="1">
    <location>
        <begin position="123"/>
        <end position="177"/>
    </location>
</feature>
<accession>A0A2G5SN62</accession>
<keyword evidence="3" id="KW-1185">Reference proteome</keyword>
<sequence length="335" mass="38980">MPFFAFRYMQISVRPQRIHIGISYIHQPRYVSNCDDHYSFSQLERKLPLLFSPDRMRILGVWAFTALFVVASGRRRIYTEEDEAKYLQQLKQQELRNFEMEMKQQAEQRGVKYSSSLLGVQLDGGSSENDELPSELRGPVVPWSRKNQRTPAKEQTQALALRSQPFTEISSRRNDDDTDGFDDDDHWCYYCATPIDKVKPEMRRSIRNLLEMRRTSFPVDAVTTDCHSARNKTKLKKQKCTYKYCQTLSILDRNAGNSFVVRGCAEHFGAINVPELEKKNDHSCEMLHEKLEIKECICKNDKYCNAGWGKRSTNGVFQQCHLAFITLFTLFSLIL</sequence>
<evidence type="ECO:0000313" key="2">
    <source>
        <dbReference type="EMBL" id="PIC16301.1"/>
    </source>
</evidence>
<dbReference type="Proteomes" id="UP000230233">
    <property type="component" value="Chromosome X"/>
</dbReference>
<evidence type="ECO:0000313" key="3">
    <source>
        <dbReference type="Proteomes" id="UP000230233"/>
    </source>
</evidence>
<reference evidence="3" key="1">
    <citation type="submission" date="2017-10" db="EMBL/GenBank/DDBJ databases">
        <title>Rapid genome shrinkage in a self-fertile nematode reveals novel sperm competition proteins.</title>
        <authorList>
            <person name="Yin D."/>
            <person name="Schwarz E.M."/>
            <person name="Thomas C.G."/>
            <person name="Felde R.L."/>
            <person name="Korf I.F."/>
            <person name="Cutter A.D."/>
            <person name="Schartner C.M."/>
            <person name="Ralston E.J."/>
            <person name="Meyer B.J."/>
            <person name="Haag E.S."/>
        </authorList>
    </citation>
    <scope>NUCLEOTIDE SEQUENCE [LARGE SCALE GENOMIC DNA]</scope>
    <source>
        <strain evidence="3">JU1422</strain>
    </source>
</reference>